<comment type="caution">
    <text evidence="1">The sequence shown here is derived from an EMBL/GenBank/DDBJ whole genome shotgun (WGS) entry which is preliminary data.</text>
</comment>
<gene>
    <name evidence="1" type="ORF">BWY04_00400</name>
</gene>
<dbReference type="EMBL" id="MWDB01000005">
    <property type="protein sequence ID" value="OQB42179.1"/>
    <property type="molecule type" value="Genomic_DNA"/>
</dbReference>
<reference evidence="1" key="1">
    <citation type="submission" date="2017-02" db="EMBL/GenBank/DDBJ databases">
        <title>Delving into the versatile metabolic prowess of the omnipresent phylum Bacteroidetes.</title>
        <authorList>
            <person name="Nobu M.K."/>
            <person name="Mei R."/>
            <person name="Narihiro T."/>
            <person name="Kuroda K."/>
            <person name="Liu W.-T."/>
        </authorList>
    </citation>
    <scope>NUCLEOTIDE SEQUENCE</scope>
    <source>
        <strain evidence="1">ADurb.Bin160</strain>
    </source>
</reference>
<name>A0A1V5ZPK4_9BACT</name>
<accession>A0A1V5ZPK4</accession>
<protein>
    <submittedName>
        <fullName evidence="1">Uncharacterized protein</fullName>
    </submittedName>
</protein>
<proteinExistence type="predicted"/>
<sequence length="52" mass="5522">MKVHIGFLASITISLLYHKDQIVHGLANANVASFVAASFIVQPFNANAVVLA</sequence>
<evidence type="ECO:0000313" key="1">
    <source>
        <dbReference type="EMBL" id="OQB42179.1"/>
    </source>
</evidence>
<dbReference type="Proteomes" id="UP000485621">
    <property type="component" value="Unassembled WGS sequence"/>
</dbReference>
<organism evidence="1">
    <name type="scientific">candidate division CPR1 bacterium ADurb.Bin160</name>
    <dbReference type="NCBI Taxonomy" id="1852826"/>
    <lineage>
        <taxon>Bacteria</taxon>
        <taxon>candidate division CPR1</taxon>
    </lineage>
</organism>
<dbReference type="AlphaFoldDB" id="A0A1V5ZPK4"/>